<reference evidence="4" key="1">
    <citation type="journal article" date="2019" name="Int. J. Syst. Evol. Microbiol.">
        <title>The Global Catalogue of Microorganisms (GCM) 10K type strain sequencing project: providing services to taxonomists for standard genome sequencing and annotation.</title>
        <authorList>
            <consortium name="The Broad Institute Genomics Platform"/>
            <consortium name="The Broad Institute Genome Sequencing Center for Infectious Disease"/>
            <person name="Wu L."/>
            <person name="Ma J."/>
        </authorList>
    </citation>
    <scope>NUCLEOTIDE SEQUENCE [LARGE SCALE GENOMIC DNA]</scope>
    <source>
        <strain evidence="4">CGMCC 4.7371</strain>
    </source>
</reference>
<feature type="transmembrane region" description="Helical" evidence="1">
    <location>
        <begin position="63"/>
        <end position="87"/>
    </location>
</feature>
<protein>
    <recommendedName>
        <fullName evidence="2">DUF2231 domain-containing protein</fullName>
    </recommendedName>
</protein>
<evidence type="ECO:0000313" key="3">
    <source>
        <dbReference type="EMBL" id="GGO88806.1"/>
    </source>
</evidence>
<keyword evidence="1" id="KW-0812">Transmembrane</keyword>
<dbReference type="EMBL" id="BMNI01000003">
    <property type="protein sequence ID" value="GGO88806.1"/>
    <property type="molecule type" value="Genomic_DNA"/>
</dbReference>
<keyword evidence="4" id="KW-1185">Reference proteome</keyword>
<evidence type="ECO:0000256" key="1">
    <source>
        <dbReference type="SAM" id="Phobius"/>
    </source>
</evidence>
<keyword evidence="1" id="KW-0472">Membrane</keyword>
<feature type="transmembrane region" description="Helical" evidence="1">
    <location>
        <begin position="129"/>
        <end position="153"/>
    </location>
</feature>
<keyword evidence="1" id="KW-1133">Transmembrane helix</keyword>
<dbReference type="Pfam" id="PF09990">
    <property type="entry name" value="DUF2231"/>
    <property type="match status" value="1"/>
</dbReference>
<dbReference type="InterPro" id="IPR019251">
    <property type="entry name" value="DUF2231_TM"/>
</dbReference>
<proteinExistence type="predicted"/>
<dbReference type="RefSeq" id="WP_188783544.1">
    <property type="nucleotide sequence ID" value="NZ_BMNI01000003.1"/>
</dbReference>
<evidence type="ECO:0000259" key="2">
    <source>
        <dbReference type="Pfam" id="PF09990"/>
    </source>
</evidence>
<sequence>MTDPDLQRLSAKQPRTPLAGPYGHPFHPIFVTVPIGAWVAAVVFQVASVLTDDDAEMFAEASYWLIGLGLVGALAAALFGLLDLLVIPRGTVAFRTAITHMALNLTVVVLFLVDFLVRRAQGYEEIRAIDWVLSLVALVLLGASGFLGGQLAYRYGVRVASERVQAEGYERPS</sequence>
<organism evidence="3 4">
    <name type="scientific">Nocardioides phosphati</name>
    <dbReference type="NCBI Taxonomy" id="1867775"/>
    <lineage>
        <taxon>Bacteria</taxon>
        <taxon>Bacillati</taxon>
        <taxon>Actinomycetota</taxon>
        <taxon>Actinomycetes</taxon>
        <taxon>Propionibacteriales</taxon>
        <taxon>Nocardioidaceae</taxon>
        <taxon>Nocardioides</taxon>
    </lineage>
</organism>
<evidence type="ECO:0000313" key="4">
    <source>
        <dbReference type="Proteomes" id="UP000655410"/>
    </source>
</evidence>
<feature type="transmembrane region" description="Helical" evidence="1">
    <location>
        <begin position="93"/>
        <end position="117"/>
    </location>
</feature>
<comment type="caution">
    <text evidence="3">The sequence shown here is derived from an EMBL/GenBank/DDBJ whole genome shotgun (WGS) entry which is preliminary data.</text>
</comment>
<gene>
    <name evidence="3" type="ORF">GCM10011584_16690</name>
</gene>
<feature type="domain" description="DUF2231" evidence="2">
    <location>
        <begin position="23"/>
        <end position="160"/>
    </location>
</feature>
<dbReference type="Proteomes" id="UP000655410">
    <property type="component" value="Unassembled WGS sequence"/>
</dbReference>
<name>A0ABQ2N8V1_9ACTN</name>
<feature type="transmembrane region" description="Helical" evidence="1">
    <location>
        <begin position="29"/>
        <end position="51"/>
    </location>
</feature>
<accession>A0ABQ2N8V1</accession>